<dbReference type="CDD" id="cd16406">
    <property type="entry name" value="ParB_N_like"/>
    <property type="match status" value="1"/>
</dbReference>
<reference evidence="3 4" key="1">
    <citation type="journal article" date="2019" name="Environ. Microbiol.">
        <title>Species interactions and distinct microbial communities in high Arctic permafrost affected cryosols are associated with the CH4 and CO2 gas fluxes.</title>
        <authorList>
            <person name="Altshuler I."/>
            <person name="Hamel J."/>
            <person name="Turney S."/>
            <person name="Magnuson E."/>
            <person name="Levesque R."/>
            <person name="Greer C."/>
            <person name="Whyte L.G."/>
        </authorList>
    </citation>
    <scope>NUCLEOTIDE SEQUENCE [LARGE SCALE GENOMIC DNA]</scope>
    <source>
        <strain evidence="3 4">E6.1</strain>
    </source>
</reference>
<accession>A0A502G3Z1</accession>
<dbReference type="SUPFAM" id="SSF109709">
    <property type="entry name" value="KorB DNA-binding domain-like"/>
    <property type="match status" value="1"/>
</dbReference>
<dbReference type="Gene3D" id="3.90.1530.30">
    <property type="match status" value="1"/>
</dbReference>
<dbReference type="Pfam" id="PF02195">
    <property type="entry name" value="ParB_N"/>
    <property type="match status" value="1"/>
</dbReference>
<feature type="domain" description="ParB-like N-terminal" evidence="2">
    <location>
        <begin position="2"/>
        <end position="101"/>
    </location>
</feature>
<dbReference type="GO" id="GO:0007059">
    <property type="term" value="P:chromosome segregation"/>
    <property type="evidence" value="ECO:0007669"/>
    <property type="project" value="TreeGrafter"/>
</dbReference>
<dbReference type="SMART" id="SM00470">
    <property type="entry name" value="ParB"/>
    <property type="match status" value="1"/>
</dbReference>
<dbReference type="GO" id="GO:0005694">
    <property type="term" value="C:chromosome"/>
    <property type="evidence" value="ECO:0007669"/>
    <property type="project" value="TreeGrafter"/>
</dbReference>
<name>A0A502G3Z1_9SPHN</name>
<dbReference type="EMBL" id="RCZC01000001">
    <property type="protein sequence ID" value="TPG56569.1"/>
    <property type="molecule type" value="Genomic_DNA"/>
</dbReference>
<dbReference type="RefSeq" id="WP_140848054.1">
    <property type="nucleotide sequence ID" value="NZ_RCZC01000001.1"/>
</dbReference>
<evidence type="ECO:0000313" key="3">
    <source>
        <dbReference type="EMBL" id="TPG56569.1"/>
    </source>
</evidence>
<organism evidence="3 4">
    <name type="scientific">Sphingomonas glacialis</name>
    <dbReference type="NCBI Taxonomy" id="658225"/>
    <lineage>
        <taxon>Bacteria</taxon>
        <taxon>Pseudomonadati</taxon>
        <taxon>Pseudomonadota</taxon>
        <taxon>Alphaproteobacteria</taxon>
        <taxon>Sphingomonadales</taxon>
        <taxon>Sphingomonadaceae</taxon>
        <taxon>Sphingomonas</taxon>
    </lineage>
</organism>
<evidence type="ECO:0000259" key="2">
    <source>
        <dbReference type="SMART" id="SM00470"/>
    </source>
</evidence>
<dbReference type="OrthoDB" id="9813122at2"/>
<dbReference type="PANTHER" id="PTHR33375:SF7">
    <property type="entry name" value="CHROMOSOME 2-PARTITIONING PROTEIN PARB-RELATED"/>
    <property type="match status" value="1"/>
</dbReference>
<dbReference type="AlphaFoldDB" id="A0A502G3Z1"/>
<dbReference type="PANTHER" id="PTHR33375">
    <property type="entry name" value="CHROMOSOME-PARTITIONING PROTEIN PARB-RELATED"/>
    <property type="match status" value="1"/>
</dbReference>
<keyword evidence="4" id="KW-1185">Reference proteome</keyword>
<dbReference type="InterPro" id="IPR050336">
    <property type="entry name" value="Chromosome_partition/occlusion"/>
</dbReference>
<evidence type="ECO:0000256" key="1">
    <source>
        <dbReference type="SAM" id="MobiDB-lite"/>
    </source>
</evidence>
<dbReference type="InterPro" id="IPR036086">
    <property type="entry name" value="ParB/Sulfiredoxin_sf"/>
</dbReference>
<dbReference type="Proteomes" id="UP000319931">
    <property type="component" value="Unassembled WGS sequence"/>
</dbReference>
<dbReference type="InterPro" id="IPR003115">
    <property type="entry name" value="ParB_N"/>
</dbReference>
<proteinExistence type="predicted"/>
<sequence length="585" mass="64160">MTLVFIDQCKLSVSKTNMRYGKKAPDVSDLLPTVRKRGIIQTLLVRPNCQDGHYEIVAGSRRFHAARIVAEETGEAEPLPCRILSETDDAAAIEASMIENLARLDADEVTQWETFTRLVKEGRDVAGIAATFGLPDLTIARVLALGNLLPRVRSLYAAEKIDRATVRHLTLASKSQQRAWLALFDDSDSYVPTGHQLKAWLFGGQSIPARFALFDLDGYKGAVISDLFGDDRYFADADSFWTAQNEAIEARRAAYLSEGWSDVVIVPPSEYFHSWEYEKAPKRKGGRVYVDVRSTGEVTFHEGYLSAKEARRAARGDGPEPAKLARPEVTSTMQTYLDLHRHAGVRAALLGHPGIALRLMVAHAIGGSHLWRVSPEPQMTRNDEVRESLETCRGETVFDERRRAVLGVLGFSPEEPTVTGGNGDDYGVAGIFLRLIDLPDAIVMEIITVVMGETLASGSAAVAAVGTQIGVDMADWWQADAAFFELIRDREVLTRIVAEVAGEKVATANTGEKTRTLKRIVRDHLDGADGRTKVERWVPKWLGFPASAYTARGGVGTVAAHARVEAARPPEPDPDAEQEPFAQAA</sequence>
<gene>
    <name evidence="3" type="ORF">EAH76_03285</name>
</gene>
<dbReference type="SUPFAM" id="SSF110849">
    <property type="entry name" value="ParB/Sulfiredoxin"/>
    <property type="match status" value="1"/>
</dbReference>
<comment type="caution">
    <text evidence="3">The sequence shown here is derived from an EMBL/GenBank/DDBJ whole genome shotgun (WGS) entry which is preliminary data.</text>
</comment>
<feature type="compositionally biased region" description="Basic and acidic residues" evidence="1">
    <location>
        <begin position="562"/>
        <end position="571"/>
    </location>
</feature>
<evidence type="ECO:0000313" key="4">
    <source>
        <dbReference type="Proteomes" id="UP000319931"/>
    </source>
</evidence>
<protein>
    <submittedName>
        <fullName evidence="3">Chromosome partitioning protein ParB</fullName>
    </submittedName>
</protein>
<feature type="region of interest" description="Disordered" evidence="1">
    <location>
        <begin position="562"/>
        <end position="585"/>
    </location>
</feature>
<dbReference type="Gene3D" id="1.10.10.2830">
    <property type="match status" value="1"/>
</dbReference>